<dbReference type="RefSeq" id="WP_130094432.1">
    <property type="nucleotide sequence ID" value="NZ_SETE01000006.1"/>
</dbReference>
<evidence type="ECO:0000259" key="3">
    <source>
        <dbReference type="Pfam" id="PF18962"/>
    </source>
</evidence>
<dbReference type="Gene3D" id="2.60.40.1220">
    <property type="match status" value="10"/>
</dbReference>
<gene>
    <name evidence="4" type="ORF">ERX46_13640</name>
</gene>
<dbReference type="InterPro" id="IPR026444">
    <property type="entry name" value="Secre_tail"/>
</dbReference>
<dbReference type="Pfam" id="PF18962">
    <property type="entry name" value="Por_Secre_tail"/>
    <property type="match status" value="1"/>
</dbReference>
<accession>A0A4Q4KGQ3</accession>
<feature type="chain" id="PRO_5020929063" evidence="2">
    <location>
        <begin position="25"/>
        <end position="1611"/>
    </location>
</feature>
<dbReference type="OrthoDB" id="9765926at2"/>
<dbReference type="InterPro" id="IPR011889">
    <property type="entry name" value="Liste_lipo_26"/>
</dbReference>
<feature type="signal peptide" evidence="2">
    <location>
        <begin position="1"/>
        <end position="24"/>
    </location>
</feature>
<keyword evidence="5" id="KW-1185">Reference proteome</keyword>
<keyword evidence="1 2" id="KW-0732">Signal</keyword>
<comment type="caution">
    <text evidence="4">The sequence shown here is derived from an EMBL/GenBank/DDBJ whole genome shotgun (WGS) entry which is preliminary data.</text>
</comment>
<organism evidence="4 5">
    <name type="scientific">Brumimicrobium glaciale</name>
    <dbReference type="NCBI Taxonomy" id="200475"/>
    <lineage>
        <taxon>Bacteria</taxon>
        <taxon>Pseudomonadati</taxon>
        <taxon>Bacteroidota</taxon>
        <taxon>Flavobacteriia</taxon>
        <taxon>Flavobacteriales</taxon>
        <taxon>Crocinitomicaceae</taxon>
        <taxon>Brumimicrobium</taxon>
    </lineage>
</organism>
<evidence type="ECO:0000256" key="1">
    <source>
        <dbReference type="ARBA" id="ARBA00022729"/>
    </source>
</evidence>
<dbReference type="NCBIfam" id="TIGR04183">
    <property type="entry name" value="Por_Secre_tail"/>
    <property type="match status" value="1"/>
</dbReference>
<dbReference type="InterPro" id="IPR005046">
    <property type="entry name" value="DUF285"/>
</dbReference>
<dbReference type="InterPro" id="IPR014755">
    <property type="entry name" value="Cu-Rt/internalin_Ig-like"/>
</dbReference>
<name>A0A4Q4KGQ3_9FLAO</name>
<dbReference type="Proteomes" id="UP000293952">
    <property type="component" value="Unassembled WGS sequence"/>
</dbReference>
<evidence type="ECO:0000313" key="5">
    <source>
        <dbReference type="Proteomes" id="UP000293952"/>
    </source>
</evidence>
<feature type="domain" description="Secretion system C-terminal sorting" evidence="3">
    <location>
        <begin position="1542"/>
        <end position="1601"/>
    </location>
</feature>
<dbReference type="EMBL" id="SETE01000006">
    <property type="protein sequence ID" value="RYM32322.1"/>
    <property type="molecule type" value="Genomic_DNA"/>
</dbReference>
<sequence length="1611" mass="169628">MKKSILKTAILTLQFLFIFQVARAQDFITTWEITQNQILFGANTTGTVSYTWQTLPPSAPASGSGTFSSTILAPFVVISGLPNGGIELSISPQNFNRIITSSSYAGVSLRGVSQWGSTSWSSMENTFQRSSFGGSNAVITITATDIPNLTNVTSMAGMFERTQVVGPFNINSWDVSNVTDMSRMFQQCTFNEGISLWNTSNVTNMSSMFEDCFFFNQNIGLWNTSSVTNMSKMFKRNYAFNQDIGNWNTSNVTDMSEMFAGASIGQIHPFNQDIGNWNTSSVTNMSSMFFRADSFNQDIGNWNTSNVTNMSNMFNLAYNFDQNIGNWNTINVTDMSLMFAGYNSLISPSSFNNGGSPAIQNWNTTNVTDMSNMFRKAVSFNQKIGSWTLNPNVNLLNMLTNSGLDCENYSLTLIDWNNNPNTPSNLILGAGNMKYGTSAINVVNNLLSNKGWLISGHDFFNVVPTFSIQTAFCPTATIPPLPLISDNGVEGTWSPALNNSSTTIYTFTPNLGQCASITTLTITIGTTISPSFVALTPICFGQSITALPTTSQNGVIGTWSPALNNTATTTYTFTPNAGQCATSQTLILTVNPGTSPTFPAIAAICPGDPVATLPTTSNNGINGYWSPALNNVATTTYTFTPFSGQCATTQTLTITVNPGTIPSFTPVAPICIGETLAALPTTSNNGITGTWFPALNNTATTTYTFTPSLGVCVSTQTLTITVNPIATPFFASVPPVCVGGTIAALPTTSQNGVSGTWAPALNNNTTTTYTFTPNTGVCANTQTLTVIVNPIEVPVFSPVAAICAGGTLSPLPTTSNNGISGTWSPALNNFATTTYTFTPNAGECASTQTLTIPITQNIVPNFTALAPICSGGNLTALPTTSQNGISGTWSPALNNLATTTYTFTPSGNQCATNQVLTITVNPNIIPAFTTVAPICSGEILSPLPTTSNNGISGTWSPALNNTATTTYTFTPNVGECAISQILTITVNPLITPNFASVSAICAGGTLVPLPTNSTNGISGTWSPALNNSATTTYTFTPSSGQCATNQTLTITVNPILTPSFAAIAPICNGGTLNPLPTVSSNGISGTWSPALDNSTTTTYTFTPNTGECATNKTLTITVNPIVTPNFAAIATICENETLSPLPTTSTNGISGTWSPALNNIATTTYTFTPNIGECATSQNLTINVTPNIVPAFAAVSPICGGEALTPLPINSTNGISGTWSPALNNSATTTYTFTPSSGQCATNQTLTITVNPVLTPSFTVATSICLGEIISPLPTTSTNGITGTWSPALDNSTTTTYTFTPNAGECATNQTFTITVNPIVTPAFAAVAAICSGETLSPLPTTSTNGISGTWSPALNNSVTTTYTFTPDPSECATSQTLTITVNPTVVPNFDSVAPICEGEMLNPLPTTSINGISGTWSPAMNNSATTTYTFTPNGGQCVANQTLIIVVSQQLASPTGNQNQTLIPNATIADIVISPANVIWYGSMADALAGVNPLTSNFSLVEGAVYYAVNENGPCKSEPFAVKVSLTLSLDDLESSLLKFYPNPLSSVLNIEHSSPIEWVEIYTPLGKLMKREKYNAAKVLIDLSDLPTSVYFVKIKSGELVKDFRVVKR</sequence>
<evidence type="ECO:0000313" key="4">
    <source>
        <dbReference type="EMBL" id="RYM32322.1"/>
    </source>
</evidence>
<dbReference type="Pfam" id="PF03382">
    <property type="entry name" value="DUF285"/>
    <property type="match status" value="3"/>
</dbReference>
<proteinExistence type="predicted"/>
<evidence type="ECO:0000256" key="2">
    <source>
        <dbReference type="SAM" id="SignalP"/>
    </source>
</evidence>
<protein>
    <submittedName>
        <fullName evidence="4">BspA family leucine-rich repeat surface protein</fullName>
    </submittedName>
</protein>
<reference evidence="4 5" key="1">
    <citation type="submission" date="2019-02" db="EMBL/GenBank/DDBJ databases">
        <title>Genome sequence of the sea-ice species Brumimicrobium glaciale.</title>
        <authorList>
            <person name="Bowman J.P."/>
        </authorList>
    </citation>
    <scope>NUCLEOTIDE SEQUENCE [LARGE SCALE GENOMIC DNA]</scope>
    <source>
        <strain evidence="4 5">IC156</strain>
    </source>
</reference>
<dbReference type="NCBIfam" id="TIGR02167">
    <property type="entry name" value="Liste_lipo_26"/>
    <property type="match status" value="3"/>
</dbReference>